<gene>
    <name evidence="3" type="ORF">B0T15DRAFT_263297</name>
</gene>
<evidence type="ECO:0000259" key="2">
    <source>
        <dbReference type="PROSITE" id="PS50004"/>
    </source>
</evidence>
<feature type="compositionally biased region" description="Low complexity" evidence="1">
    <location>
        <begin position="530"/>
        <end position="539"/>
    </location>
</feature>
<feature type="region of interest" description="Disordered" evidence="1">
    <location>
        <begin position="387"/>
        <end position="459"/>
    </location>
</feature>
<feature type="compositionally biased region" description="Basic and acidic residues" evidence="1">
    <location>
        <begin position="540"/>
        <end position="552"/>
    </location>
</feature>
<feature type="compositionally biased region" description="Basic and acidic residues" evidence="1">
    <location>
        <begin position="410"/>
        <end position="436"/>
    </location>
</feature>
<dbReference type="PROSITE" id="PS50004">
    <property type="entry name" value="C2"/>
    <property type="match status" value="1"/>
</dbReference>
<reference evidence="3" key="2">
    <citation type="submission" date="2023-06" db="EMBL/GenBank/DDBJ databases">
        <authorList>
            <consortium name="Lawrence Berkeley National Laboratory"/>
            <person name="Mondo S.J."/>
            <person name="Hensen N."/>
            <person name="Bonometti L."/>
            <person name="Westerberg I."/>
            <person name="Brannstrom I.O."/>
            <person name="Guillou S."/>
            <person name="Cros-Aarteil S."/>
            <person name="Calhoun S."/>
            <person name="Haridas S."/>
            <person name="Kuo A."/>
            <person name="Pangilinan J."/>
            <person name="Riley R."/>
            <person name="Labutti K."/>
            <person name="Andreopoulos B."/>
            <person name="Lipzen A."/>
            <person name="Chen C."/>
            <person name="Yanf M."/>
            <person name="Daum C."/>
            <person name="Ng V."/>
            <person name="Clum A."/>
            <person name="Steindorff A."/>
            <person name="Ohm R."/>
            <person name="Martin F."/>
            <person name="Silar P."/>
            <person name="Natvig D."/>
            <person name="Lalanne C."/>
            <person name="Gautier V."/>
            <person name="Ament-Velasquez S.L."/>
            <person name="Kruys A."/>
            <person name="Hutchinson M.I."/>
            <person name="Powell A.J."/>
            <person name="Barry K."/>
            <person name="Miller A.N."/>
            <person name="Grigoriev I.V."/>
            <person name="Debuchy R."/>
            <person name="Gladieux P."/>
            <person name="Thoren M.H."/>
            <person name="Johannesson H."/>
        </authorList>
    </citation>
    <scope>NUCLEOTIDE SEQUENCE</scope>
    <source>
        <strain evidence="3">CBS 333.67</strain>
    </source>
</reference>
<evidence type="ECO:0000313" key="4">
    <source>
        <dbReference type="Proteomes" id="UP001273166"/>
    </source>
</evidence>
<organism evidence="3 4">
    <name type="scientific">Chaetomium strumarium</name>
    <dbReference type="NCBI Taxonomy" id="1170767"/>
    <lineage>
        <taxon>Eukaryota</taxon>
        <taxon>Fungi</taxon>
        <taxon>Dikarya</taxon>
        <taxon>Ascomycota</taxon>
        <taxon>Pezizomycotina</taxon>
        <taxon>Sordariomycetes</taxon>
        <taxon>Sordariomycetidae</taxon>
        <taxon>Sordariales</taxon>
        <taxon>Chaetomiaceae</taxon>
        <taxon>Chaetomium</taxon>
    </lineage>
</organism>
<feature type="domain" description="C2" evidence="2">
    <location>
        <begin position="18"/>
        <end position="148"/>
    </location>
</feature>
<dbReference type="InterPro" id="IPR035892">
    <property type="entry name" value="C2_domain_sf"/>
</dbReference>
<feature type="region of interest" description="Disordered" evidence="1">
    <location>
        <begin position="530"/>
        <end position="562"/>
    </location>
</feature>
<feature type="compositionally biased region" description="Basic and acidic residues" evidence="1">
    <location>
        <begin position="1"/>
        <end position="22"/>
    </location>
</feature>
<dbReference type="SUPFAM" id="SSF49562">
    <property type="entry name" value="C2 domain (Calcium/lipid-binding domain, CaLB)"/>
    <property type="match status" value="1"/>
</dbReference>
<proteinExistence type="predicted"/>
<feature type="compositionally biased region" description="Pro residues" evidence="1">
    <location>
        <begin position="443"/>
        <end position="456"/>
    </location>
</feature>
<dbReference type="GO" id="GO:0010628">
    <property type="term" value="P:positive regulation of gene expression"/>
    <property type="evidence" value="ECO:0007669"/>
    <property type="project" value="TreeGrafter"/>
</dbReference>
<keyword evidence="4" id="KW-1185">Reference proteome</keyword>
<accession>A0AAJ0LZ72</accession>
<dbReference type="Gene3D" id="2.60.40.150">
    <property type="entry name" value="C2 domain"/>
    <property type="match status" value="1"/>
</dbReference>
<dbReference type="Pfam" id="PF00168">
    <property type="entry name" value="C2"/>
    <property type="match status" value="1"/>
</dbReference>
<comment type="caution">
    <text evidence="3">The sequence shown here is derived from an EMBL/GenBank/DDBJ whole genome shotgun (WGS) entry which is preliminary data.</text>
</comment>
<dbReference type="InterPro" id="IPR000008">
    <property type="entry name" value="C2_dom"/>
</dbReference>
<dbReference type="PANTHER" id="PTHR47800:SF5">
    <property type="entry name" value="FER-1-LIKE PROTEIN 6"/>
    <property type="match status" value="1"/>
</dbReference>
<feature type="region of interest" description="Disordered" evidence="1">
    <location>
        <begin position="1"/>
        <end position="30"/>
    </location>
</feature>
<dbReference type="SMART" id="SM00239">
    <property type="entry name" value="C2"/>
    <property type="match status" value="1"/>
</dbReference>
<protein>
    <recommendedName>
        <fullName evidence="2">C2 domain-containing protein</fullName>
    </recommendedName>
</protein>
<reference evidence="3" key="1">
    <citation type="journal article" date="2023" name="Mol. Phylogenet. Evol.">
        <title>Genome-scale phylogeny and comparative genomics of the fungal order Sordariales.</title>
        <authorList>
            <person name="Hensen N."/>
            <person name="Bonometti L."/>
            <person name="Westerberg I."/>
            <person name="Brannstrom I.O."/>
            <person name="Guillou S."/>
            <person name="Cros-Aarteil S."/>
            <person name="Calhoun S."/>
            <person name="Haridas S."/>
            <person name="Kuo A."/>
            <person name="Mondo S."/>
            <person name="Pangilinan J."/>
            <person name="Riley R."/>
            <person name="LaButti K."/>
            <person name="Andreopoulos B."/>
            <person name="Lipzen A."/>
            <person name="Chen C."/>
            <person name="Yan M."/>
            <person name="Daum C."/>
            <person name="Ng V."/>
            <person name="Clum A."/>
            <person name="Steindorff A."/>
            <person name="Ohm R.A."/>
            <person name="Martin F."/>
            <person name="Silar P."/>
            <person name="Natvig D.O."/>
            <person name="Lalanne C."/>
            <person name="Gautier V."/>
            <person name="Ament-Velasquez S.L."/>
            <person name="Kruys A."/>
            <person name="Hutchinson M.I."/>
            <person name="Powell A.J."/>
            <person name="Barry K."/>
            <person name="Miller A.N."/>
            <person name="Grigoriev I.V."/>
            <person name="Debuchy R."/>
            <person name="Gladieux P."/>
            <person name="Hiltunen Thoren M."/>
            <person name="Johannesson H."/>
        </authorList>
    </citation>
    <scope>NUCLEOTIDE SEQUENCE</scope>
    <source>
        <strain evidence="3">CBS 333.67</strain>
    </source>
</reference>
<dbReference type="Proteomes" id="UP001273166">
    <property type="component" value="Unassembled WGS sequence"/>
</dbReference>
<sequence>MDQKGKFAEKKEHFMQKAKPEGGFDPTPLPDAPPGYTLKFMFHQATNLPIGDLHLKSSDPYLHATLIADVPRRHNEDPLLTRRTRTIRRTTEPAWEEEWVVANVPSSGFSLKCRLYDEDWPDHDDRLGNVTIRVPFLDENWGGLDRVFLVKKRSGSKRAYFIRGATALLCGDGSITPRLHISIKVLGQSDPPHAQMYTVGPTTFVKHYSPMIGRLTGVKVTKDEQGNEAGSPSDKQDDPQTKKYDFQANEIQLSGPVPPKLYHRYVEFRPMIGRMFSSRGIRGRILHKVLHKQHNRIYNYDSSTEYGTFAPCSEEASLQFLRMAHFDEGGRVFTYVITLDGMMRFTETGKEFGIDLLSKHTMHSDVATYVACAGEFFIRRLARPVHDHNHHSHRSHTSEESSSSGSHGHSTRENKKRINADNDDRHHHDHDHDDQPLTHPPHHPPGGPPSSSPPRNPRLYQLVIDNDSGTYRPDESILPDLQAFLSRNFPGLDVVTMHCADEHLAEMKRTQREAKKREGLGAVRMVLNRSPSASSFSSSDESRLGDLEHTHDEDEEDVGAPVVTSKKEKVFDVISEPGRWRELVGLGKENLNLKGGKGKGKGKGKQEGS</sequence>
<name>A0AAJ0LZ72_9PEZI</name>
<dbReference type="AlphaFoldDB" id="A0AAJ0LZ72"/>
<dbReference type="GeneID" id="87882196"/>
<feature type="region of interest" description="Disordered" evidence="1">
    <location>
        <begin position="587"/>
        <end position="609"/>
    </location>
</feature>
<evidence type="ECO:0000313" key="3">
    <source>
        <dbReference type="EMBL" id="KAK3303094.1"/>
    </source>
</evidence>
<dbReference type="PANTHER" id="PTHR47800">
    <property type="entry name" value="C2 DOMAIN-CONTAINING PROTEIN"/>
    <property type="match status" value="1"/>
</dbReference>
<dbReference type="RefSeq" id="XP_062718874.1">
    <property type="nucleotide sequence ID" value="XM_062863367.1"/>
</dbReference>
<dbReference type="EMBL" id="JAUDZG010000006">
    <property type="protein sequence ID" value="KAK3303094.1"/>
    <property type="molecule type" value="Genomic_DNA"/>
</dbReference>
<evidence type="ECO:0000256" key="1">
    <source>
        <dbReference type="SAM" id="MobiDB-lite"/>
    </source>
</evidence>